<dbReference type="EMBL" id="BAAATD010000012">
    <property type="protein sequence ID" value="GAA2625525.1"/>
    <property type="molecule type" value="Genomic_DNA"/>
</dbReference>
<dbReference type="SUPFAM" id="SSF53067">
    <property type="entry name" value="Actin-like ATPase domain"/>
    <property type="match status" value="1"/>
</dbReference>
<name>A0ABN3QGL2_9ACTN</name>
<dbReference type="Proteomes" id="UP001501509">
    <property type="component" value="Unassembled WGS sequence"/>
</dbReference>
<comment type="similarity">
    <text evidence="1">Belongs to the ROK (NagC/XylR) family.</text>
</comment>
<proteinExistence type="inferred from homology"/>
<evidence type="ECO:0000256" key="2">
    <source>
        <dbReference type="SAM" id="MobiDB-lite"/>
    </source>
</evidence>
<gene>
    <name evidence="3" type="ORF">GCM10010411_72800</name>
</gene>
<reference evidence="3 4" key="1">
    <citation type="journal article" date="2019" name="Int. J. Syst. Evol. Microbiol.">
        <title>The Global Catalogue of Microorganisms (GCM) 10K type strain sequencing project: providing services to taxonomists for standard genome sequencing and annotation.</title>
        <authorList>
            <consortium name="The Broad Institute Genomics Platform"/>
            <consortium name="The Broad Institute Genome Sequencing Center for Infectious Disease"/>
            <person name="Wu L."/>
            <person name="Ma J."/>
        </authorList>
    </citation>
    <scope>NUCLEOTIDE SEQUENCE [LARGE SCALE GENOMIC DNA]</scope>
    <source>
        <strain evidence="3 4">JCM 6833</strain>
    </source>
</reference>
<feature type="region of interest" description="Disordered" evidence="2">
    <location>
        <begin position="1"/>
        <end position="22"/>
    </location>
</feature>
<dbReference type="InterPro" id="IPR000600">
    <property type="entry name" value="ROK"/>
</dbReference>
<accession>A0ABN3QGL2</accession>
<sequence length="429" mass="44796">MKPPTMARGAVPPPSPRPQRPASADLAATLVDLVRSHALTTTNDLCDATGMGRTVVAQRISQLVRTGLLAHRGKGRSTGGRAPRELRFRHEAGTVLGVEVGVTSLAVALTDLSGEPLQIDERPWRSTNGPDATFDELERMIDQILAAMPDRAPLVGIGVGLPCPVEFSSGRPVSPPILSGWDNYPVRERLTARFNVSVWVDNEVNAMALGELRTGLAQGRDDFIYVKVGTGIGAGLVSAGRLHRGAQGCAGDIAHLCIDPHSTRTCRCGKVGCLQSYASGMALAREAAALAESGESPELARRAAEGRQLTAADISEAAAAGDTAGIELLASAGHHLGHALASLVNVFNPSLIVIGGGVSLAGDLLLPSLRKVVYERSLPLATRDLAVVISAHADRAGMVGAALTAVDGLLSADHLETWSHLLEPQVEDA</sequence>
<protein>
    <submittedName>
        <fullName evidence="3">ROK family transcriptional regulator</fullName>
    </submittedName>
</protein>
<dbReference type="InterPro" id="IPR036388">
    <property type="entry name" value="WH-like_DNA-bd_sf"/>
</dbReference>
<dbReference type="InterPro" id="IPR043129">
    <property type="entry name" value="ATPase_NBD"/>
</dbReference>
<evidence type="ECO:0000256" key="1">
    <source>
        <dbReference type="ARBA" id="ARBA00006479"/>
    </source>
</evidence>
<dbReference type="CDD" id="cd24076">
    <property type="entry name" value="ASKHA_ATPase_ROK_BsXylR-like"/>
    <property type="match status" value="1"/>
</dbReference>
<evidence type="ECO:0000313" key="4">
    <source>
        <dbReference type="Proteomes" id="UP001501509"/>
    </source>
</evidence>
<dbReference type="Gene3D" id="1.10.10.10">
    <property type="entry name" value="Winged helix-like DNA-binding domain superfamily/Winged helix DNA-binding domain"/>
    <property type="match status" value="1"/>
</dbReference>
<dbReference type="Pfam" id="PF00480">
    <property type="entry name" value="ROK"/>
    <property type="match status" value="1"/>
</dbReference>
<comment type="caution">
    <text evidence="3">The sequence shown here is derived from an EMBL/GenBank/DDBJ whole genome shotgun (WGS) entry which is preliminary data.</text>
</comment>
<dbReference type="Gene3D" id="3.30.420.40">
    <property type="match status" value="2"/>
</dbReference>
<evidence type="ECO:0000313" key="3">
    <source>
        <dbReference type="EMBL" id="GAA2625525.1"/>
    </source>
</evidence>
<organism evidence="3 4">
    <name type="scientific">Actinomadura fulvescens</name>
    <dbReference type="NCBI Taxonomy" id="46160"/>
    <lineage>
        <taxon>Bacteria</taxon>
        <taxon>Bacillati</taxon>
        <taxon>Actinomycetota</taxon>
        <taxon>Actinomycetes</taxon>
        <taxon>Streptosporangiales</taxon>
        <taxon>Thermomonosporaceae</taxon>
        <taxon>Actinomadura</taxon>
    </lineage>
</organism>
<dbReference type="PANTHER" id="PTHR18964:SF173">
    <property type="entry name" value="GLUCOKINASE"/>
    <property type="match status" value="1"/>
</dbReference>
<keyword evidence="4" id="KW-1185">Reference proteome</keyword>
<dbReference type="RefSeq" id="WP_344547035.1">
    <property type="nucleotide sequence ID" value="NZ_BAAATD010000012.1"/>
</dbReference>
<dbReference type="PANTHER" id="PTHR18964">
    <property type="entry name" value="ROK (REPRESSOR, ORF, KINASE) FAMILY"/>
    <property type="match status" value="1"/>
</dbReference>